<accession>A0A1W6YGM4</accession>
<evidence type="ECO:0000256" key="4">
    <source>
        <dbReference type="SAM" id="Phobius"/>
    </source>
</evidence>
<dbReference type="CDD" id="cd12914">
    <property type="entry name" value="PDC1_DGC_like"/>
    <property type="match status" value="1"/>
</dbReference>
<keyword evidence="8" id="KW-1185">Reference proteome</keyword>
<feature type="coiled-coil region" evidence="3">
    <location>
        <begin position="366"/>
        <end position="393"/>
    </location>
</feature>
<dbReference type="InterPro" id="IPR043128">
    <property type="entry name" value="Rev_trsase/Diguanyl_cyclase"/>
</dbReference>
<dbReference type="PROSITE" id="PS50887">
    <property type="entry name" value="GGDEF"/>
    <property type="match status" value="1"/>
</dbReference>
<gene>
    <name evidence="7" type="ORF">CAL12_05030</name>
</gene>
<evidence type="ECO:0000259" key="6">
    <source>
        <dbReference type="PROSITE" id="PS50887"/>
    </source>
</evidence>
<keyword evidence="4" id="KW-1133">Transmembrane helix</keyword>
<dbReference type="STRING" id="1416806.CAL12_05030"/>
<dbReference type="GO" id="GO:0052621">
    <property type="term" value="F:diguanylate cyclase activity"/>
    <property type="evidence" value="ECO:0007669"/>
    <property type="project" value="UniProtKB-EC"/>
</dbReference>
<dbReference type="SUPFAM" id="SSF55073">
    <property type="entry name" value="Nucleotide cyclase"/>
    <property type="match status" value="1"/>
</dbReference>
<proteinExistence type="predicted"/>
<dbReference type="InterPro" id="IPR000160">
    <property type="entry name" value="GGDEF_dom"/>
</dbReference>
<dbReference type="NCBIfam" id="TIGR00254">
    <property type="entry name" value="GGDEF"/>
    <property type="match status" value="1"/>
</dbReference>
<feature type="domain" description="HAMP" evidence="5">
    <location>
        <begin position="325"/>
        <end position="378"/>
    </location>
</feature>
<dbReference type="GO" id="GO:0005886">
    <property type="term" value="C:plasma membrane"/>
    <property type="evidence" value="ECO:0007669"/>
    <property type="project" value="TreeGrafter"/>
</dbReference>
<name>A0A1W6YGM4_9BORD</name>
<evidence type="ECO:0000256" key="2">
    <source>
        <dbReference type="ARBA" id="ARBA00034247"/>
    </source>
</evidence>
<dbReference type="InterPro" id="IPR029787">
    <property type="entry name" value="Nucleotide_cyclase"/>
</dbReference>
<dbReference type="GO" id="GO:0007165">
    <property type="term" value="P:signal transduction"/>
    <property type="evidence" value="ECO:0007669"/>
    <property type="project" value="InterPro"/>
</dbReference>
<dbReference type="GO" id="GO:1902201">
    <property type="term" value="P:negative regulation of bacterial-type flagellum-dependent cell motility"/>
    <property type="evidence" value="ECO:0007669"/>
    <property type="project" value="TreeGrafter"/>
</dbReference>
<evidence type="ECO:0000313" key="7">
    <source>
        <dbReference type="EMBL" id="ARP80256.1"/>
    </source>
</evidence>
<feature type="transmembrane region" description="Helical" evidence="4">
    <location>
        <begin position="24"/>
        <end position="46"/>
    </location>
</feature>
<comment type="catalytic activity">
    <reaction evidence="2">
        <text>2 GTP = 3',3'-c-di-GMP + 2 diphosphate</text>
        <dbReference type="Rhea" id="RHEA:24898"/>
        <dbReference type="ChEBI" id="CHEBI:33019"/>
        <dbReference type="ChEBI" id="CHEBI:37565"/>
        <dbReference type="ChEBI" id="CHEBI:58805"/>
        <dbReference type="EC" id="2.7.7.65"/>
    </reaction>
</comment>
<sequence>MSAVHISQAAGLLRRQTLTIQQQILLLAGTLCLALVAAAAGGAAYMGQRQTRDLIEQHVADIASAMARTLDRDMFERFREIRNLAEAPTTRTMEPAALRGLLTGRQQSMTDYAWMGVTDPAGNVVVSTQGKLEGSSVADRMWFKRGREAPNIGDVRESNMLNELLGRPRGKGFRFVEISAPIVDRGRLVGVLGAHLSWTWAADVRRTMLEADTSGGVRDLWILSSDGTMLLGPRLGSRPFSDERIAEMRASRQGYFELQTDQGEMLTGYALASGYRDYPGRNWIIVAQQPSRDAYAAVRRLEWRVLILSVLISIAGIALMWTIAKRIARPLRALTEAASRLGRDETVTMLPRLAGAREIVDLSAALRSLMRRLDVEQARAEHAQRRAQIEEQRYVQEISELRKAAGIDPLSGLLNRRSFLYAAAMLMAEQSSRMGQVAVIMADIDFFKLVNDNHGHGAGDATIRKVGEILTGSVRENDLVARFGGEEFVILLAGASPNAVLATAERMRRNVQETPIDYHHVTIRITISLGIAVASARDADIQAVIESADHALYRAKQRGRNRAVLSA</sequence>
<reference evidence="7 8" key="1">
    <citation type="submission" date="2017-05" db="EMBL/GenBank/DDBJ databases">
        <title>Complete and WGS of Bordetella genogroups.</title>
        <authorList>
            <person name="Spilker T."/>
            <person name="LiPuma J."/>
        </authorList>
    </citation>
    <scope>NUCLEOTIDE SEQUENCE [LARGE SCALE GENOMIC DNA]</scope>
    <source>
        <strain evidence="7 8">AU19157</strain>
    </source>
</reference>
<evidence type="ECO:0000256" key="3">
    <source>
        <dbReference type="SAM" id="Coils"/>
    </source>
</evidence>
<dbReference type="KEGG" id="bgv:CAL12_05030"/>
<keyword evidence="4" id="KW-0812">Transmembrane</keyword>
<dbReference type="Gene3D" id="3.30.450.20">
    <property type="entry name" value="PAS domain"/>
    <property type="match status" value="1"/>
</dbReference>
<protein>
    <recommendedName>
        <fullName evidence="1">diguanylate cyclase</fullName>
        <ecNumber evidence="1">2.7.7.65</ecNumber>
    </recommendedName>
</protein>
<dbReference type="AlphaFoldDB" id="A0A1W6YGM4"/>
<evidence type="ECO:0000256" key="1">
    <source>
        <dbReference type="ARBA" id="ARBA00012528"/>
    </source>
</evidence>
<evidence type="ECO:0000259" key="5">
    <source>
        <dbReference type="PROSITE" id="PS50885"/>
    </source>
</evidence>
<feature type="transmembrane region" description="Helical" evidence="4">
    <location>
        <begin position="303"/>
        <end position="324"/>
    </location>
</feature>
<dbReference type="PANTHER" id="PTHR45138">
    <property type="entry name" value="REGULATORY COMPONENTS OF SENSORY TRANSDUCTION SYSTEM"/>
    <property type="match status" value="1"/>
</dbReference>
<dbReference type="Proteomes" id="UP000194151">
    <property type="component" value="Chromosome"/>
</dbReference>
<organism evidence="7 8">
    <name type="scientific">Bordetella genomosp. 8</name>
    <dbReference type="NCBI Taxonomy" id="1416806"/>
    <lineage>
        <taxon>Bacteria</taxon>
        <taxon>Pseudomonadati</taxon>
        <taxon>Pseudomonadota</taxon>
        <taxon>Betaproteobacteria</taxon>
        <taxon>Burkholderiales</taxon>
        <taxon>Alcaligenaceae</taxon>
        <taxon>Bordetella</taxon>
    </lineage>
</organism>
<dbReference type="OrthoDB" id="9813903at2"/>
<dbReference type="EMBL" id="CP021108">
    <property type="protein sequence ID" value="ARP80256.1"/>
    <property type="molecule type" value="Genomic_DNA"/>
</dbReference>
<keyword evidence="4" id="KW-0472">Membrane</keyword>
<dbReference type="InterPro" id="IPR003660">
    <property type="entry name" value="HAMP_dom"/>
</dbReference>
<dbReference type="EC" id="2.7.7.65" evidence="1"/>
<dbReference type="Gene3D" id="6.10.340.10">
    <property type="match status" value="1"/>
</dbReference>
<evidence type="ECO:0000313" key="8">
    <source>
        <dbReference type="Proteomes" id="UP000194151"/>
    </source>
</evidence>
<dbReference type="Gene3D" id="3.30.70.270">
    <property type="match status" value="1"/>
</dbReference>
<dbReference type="CDD" id="cd01949">
    <property type="entry name" value="GGDEF"/>
    <property type="match status" value="1"/>
</dbReference>
<keyword evidence="3" id="KW-0175">Coiled coil</keyword>
<dbReference type="FunFam" id="3.30.70.270:FF:000001">
    <property type="entry name" value="Diguanylate cyclase domain protein"/>
    <property type="match status" value="1"/>
</dbReference>
<dbReference type="Pfam" id="PF00990">
    <property type="entry name" value="GGDEF"/>
    <property type="match status" value="1"/>
</dbReference>
<dbReference type="InterPro" id="IPR050469">
    <property type="entry name" value="Diguanylate_Cyclase"/>
</dbReference>
<feature type="domain" description="GGDEF" evidence="6">
    <location>
        <begin position="435"/>
        <end position="567"/>
    </location>
</feature>
<dbReference type="PANTHER" id="PTHR45138:SF9">
    <property type="entry name" value="DIGUANYLATE CYCLASE DGCM-RELATED"/>
    <property type="match status" value="1"/>
</dbReference>
<dbReference type="GO" id="GO:0043709">
    <property type="term" value="P:cell adhesion involved in single-species biofilm formation"/>
    <property type="evidence" value="ECO:0007669"/>
    <property type="project" value="TreeGrafter"/>
</dbReference>
<dbReference type="SMART" id="SM00267">
    <property type="entry name" value="GGDEF"/>
    <property type="match status" value="1"/>
</dbReference>
<dbReference type="PROSITE" id="PS50885">
    <property type="entry name" value="HAMP"/>
    <property type="match status" value="1"/>
</dbReference>